<dbReference type="Gene3D" id="2.102.10.10">
    <property type="entry name" value="Rieske [2Fe-2S] iron-sulphur domain"/>
    <property type="match status" value="1"/>
</dbReference>
<accession>A0ABP8YL14</accession>
<keyword evidence="3" id="KW-0408">Iron</keyword>
<dbReference type="PANTHER" id="PTHR21496">
    <property type="entry name" value="FERREDOXIN-RELATED"/>
    <property type="match status" value="1"/>
</dbReference>
<evidence type="ECO:0000256" key="4">
    <source>
        <dbReference type="ARBA" id="ARBA00023014"/>
    </source>
</evidence>
<keyword evidence="6" id="KW-0223">Dioxygenase</keyword>
<gene>
    <name evidence="6" type="ORF">GCM10023216_21870</name>
</gene>
<comment type="caution">
    <text evidence="6">The sequence shown here is derived from an EMBL/GenBank/DDBJ whole genome shotgun (WGS) entry which is preliminary data.</text>
</comment>
<evidence type="ECO:0000313" key="6">
    <source>
        <dbReference type="EMBL" id="GAA4729888.1"/>
    </source>
</evidence>
<dbReference type="InterPro" id="IPR017941">
    <property type="entry name" value="Rieske_2Fe-2S"/>
</dbReference>
<keyword evidence="2" id="KW-0479">Metal-binding</keyword>
<dbReference type="GO" id="GO:0051213">
    <property type="term" value="F:dioxygenase activity"/>
    <property type="evidence" value="ECO:0007669"/>
    <property type="project" value="UniProtKB-KW"/>
</dbReference>
<reference evidence="7" key="1">
    <citation type="journal article" date="2019" name="Int. J. Syst. Evol. Microbiol.">
        <title>The Global Catalogue of Microorganisms (GCM) 10K type strain sequencing project: providing services to taxonomists for standard genome sequencing and annotation.</title>
        <authorList>
            <consortium name="The Broad Institute Genomics Platform"/>
            <consortium name="The Broad Institute Genome Sequencing Center for Infectious Disease"/>
            <person name="Wu L."/>
            <person name="Ma J."/>
        </authorList>
    </citation>
    <scope>NUCLEOTIDE SEQUENCE [LARGE SCALE GENOMIC DNA]</scope>
    <source>
        <strain evidence="7">JCM 18063</strain>
    </source>
</reference>
<name>A0ABP8YL14_9MICO</name>
<sequence length="114" mass="11836">MHRLCSLSDLTPGEGLRVDSVAPPVAVFLAEDGTVHAIDDTCTHQDASLAEGWLEDGAVECPLHESRFCLRSGVPDGGPARGAVRVHRAEVVDGEVLVELSTAAPCLPPGVVSA</sequence>
<keyword evidence="4" id="KW-0411">Iron-sulfur</keyword>
<keyword evidence="7" id="KW-1185">Reference proteome</keyword>
<dbReference type="PROSITE" id="PS51296">
    <property type="entry name" value="RIESKE"/>
    <property type="match status" value="1"/>
</dbReference>
<dbReference type="Pfam" id="PF00355">
    <property type="entry name" value="Rieske"/>
    <property type="match status" value="1"/>
</dbReference>
<dbReference type="SUPFAM" id="SSF50022">
    <property type="entry name" value="ISP domain"/>
    <property type="match status" value="1"/>
</dbReference>
<evidence type="ECO:0000259" key="5">
    <source>
        <dbReference type="PROSITE" id="PS51296"/>
    </source>
</evidence>
<evidence type="ECO:0000256" key="3">
    <source>
        <dbReference type="ARBA" id="ARBA00023004"/>
    </source>
</evidence>
<dbReference type="NCBIfam" id="NF007422">
    <property type="entry name" value="PRK09965.1"/>
    <property type="match status" value="1"/>
</dbReference>
<feature type="domain" description="Rieske" evidence="5">
    <location>
        <begin position="2"/>
        <end position="98"/>
    </location>
</feature>
<keyword evidence="6" id="KW-0560">Oxidoreductase</keyword>
<dbReference type="Proteomes" id="UP001500956">
    <property type="component" value="Unassembled WGS sequence"/>
</dbReference>
<keyword evidence="1" id="KW-0001">2Fe-2S</keyword>
<dbReference type="CDD" id="cd03528">
    <property type="entry name" value="Rieske_RO_ferredoxin"/>
    <property type="match status" value="1"/>
</dbReference>
<protein>
    <submittedName>
        <fullName evidence="6">Bifunctional 3-phenylpropionate/cinnamic acid dioxygenase ferredoxin subunit</fullName>
    </submittedName>
</protein>
<evidence type="ECO:0000256" key="1">
    <source>
        <dbReference type="ARBA" id="ARBA00022714"/>
    </source>
</evidence>
<dbReference type="PANTHER" id="PTHR21496:SF23">
    <property type="entry name" value="3-PHENYLPROPIONATE_CINNAMIC ACID DIOXYGENASE FERREDOXIN SUBUNIT"/>
    <property type="match status" value="1"/>
</dbReference>
<dbReference type="InterPro" id="IPR036922">
    <property type="entry name" value="Rieske_2Fe-2S_sf"/>
</dbReference>
<evidence type="ECO:0000256" key="2">
    <source>
        <dbReference type="ARBA" id="ARBA00022723"/>
    </source>
</evidence>
<organism evidence="6 7">
    <name type="scientific">Isoptericola chiayiensis</name>
    <dbReference type="NCBI Taxonomy" id="579446"/>
    <lineage>
        <taxon>Bacteria</taxon>
        <taxon>Bacillati</taxon>
        <taxon>Actinomycetota</taxon>
        <taxon>Actinomycetes</taxon>
        <taxon>Micrococcales</taxon>
        <taxon>Promicromonosporaceae</taxon>
        <taxon>Isoptericola</taxon>
    </lineage>
</organism>
<proteinExistence type="predicted"/>
<dbReference type="EMBL" id="BAABID010000009">
    <property type="protein sequence ID" value="GAA4729888.1"/>
    <property type="molecule type" value="Genomic_DNA"/>
</dbReference>
<evidence type="ECO:0000313" key="7">
    <source>
        <dbReference type="Proteomes" id="UP001500956"/>
    </source>
</evidence>